<proteinExistence type="inferred from homology"/>
<dbReference type="InterPro" id="IPR057326">
    <property type="entry name" value="KR_dom"/>
</dbReference>
<dbReference type="GO" id="GO:0016616">
    <property type="term" value="F:oxidoreductase activity, acting on the CH-OH group of donors, NAD or NADP as acceptor"/>
    <property type="evidence" value="ECO:0007669"/>
    <property type="project" value="TreeGrafter"/>
</dbReference>
<dbReference type="PRINTS" id="PR00081">
    <property type="entry name" value="GDHRDH"/>
</dbReference>
<dbReference type="GO" id="GO:0030497">
    <property type="term" value="P:fatty acid elongation"/>
    <property type="evidence" value="ECO:0007669"/>
    <property type="project" value="TreeGrafter"/>
</dbReference>
<name>A0A918XA38_9ACTN</name>
<dbReference type="InterPro" id="IPR036291">
    <property type="entry name" value="NAD(P)-bd_dom_sf"/>
</dbReference>
<evidence type="ECO:0000313" key="5">
    <source>
        <dbReference type="Proteomes" id="UP000638353"/>
    </source>
</evidence>
<gene>
    <name evidence="4" type="ORF">GCM10010334_82880</name>
</gene>
<dbReference type="SMART" id="SM00822">
    <property type="entry name" value="PKS_KR"/>
    <property type="match status" value="1"/>
</dbReference>
<reference evidence="4" key="1">
    <citation type="journal article" date="2014" name="Int. J. Syst. Evol. Microbiol.">
        <title>Complete genome sequence of Corynebacterium casei LMG S-19264T (=DSM 44701T), isolated from a smear-ripened cheese.</title>
        <authorList>
            <consortium name="US DOE Joint Genome Institute (JGI-PGF)"/>
            <person name="Walter F."/>
            <person name="Albersmeier A."/>
            <person name="Kalinowski J."/>
            <person name="Ruckert C."/>
        </authorList>
    </citation>
    <scope>NUCLEOTIDE SEQUENCE</scope>
    <source>
        <strain evidence="4">JCM 4637</strain>
    </source>
</reference>
<evidence type="ECO:0000259" key="3">
    <source>
        <dbReference type="SMART" id="SM00822"/>
    </source>
</evidence>
<keyword evidence="2" id="KW-0560">Oxidoreductase</keyword>
<comment type="similarity">
    <text evidence="1">Belongs to the short-chain dehydrogenases/reductases (SDR) family.</text>
</comment>
<evidence type="ECO:0000256" key="1">
    <source>
        <dbReference type="ARBA" id="ARBA00006484"/>
    </source>
</evidence>
<dbReference type="RefSeq" id="WP_189828560.1">
    <property type="nucleotide sequence ID" value="NZ_BMVC01000034.1"/>
</dbReference>
<dbReference type="AlphaFoldDB" id="A0A918XA38"/>
<dbReference type="SUPFAM" id="SSF51735">
    <property type="entry name" value="NAD(P)-binding Rossmann-fold domains"/>
    <property type="match status" value="1"/>
</dbReference>
<accession>A0A918XA38</accession>
<dbReference type="Gene3D" id="3.40.50.720">
    <property type="entry name" value="NAD(P)-binding Rossmann-like Domain"/>
    <property type="match status" value="1"/>
</dbReference>
<dbReference type="EMBL" id="BMVC01000034">
    <property type="protein sequence ID" value="GHD19338.1"/>
    <property type="molecule type" value="Genomic_DNA"/>
</dbReference>
<feature type="domain" description="Ketoreductase" evidence="3">
    <location>
        <begin position="17"/>
        <end position="194"/>
    </location>
</feature>
<dbReference type="Proteomes" id="UP000638353">
    <property type="component" value="Unassembled WGS sequence"/>
</dbReference>
<reference evidence="4" key="2">
    <citation type="submission" date="2020-09" db="EMBL/GenBank/DDBJ databases">
        <authorList>
            <person name="Sun Q."/>
            <person name="Ohkuma M."/>
        </authorList>
    </citation>
    <scope>NUCLEOTIDE SEQUENCE</scope>
    <source>
        <strain evidence="4">JCM 4637</strain>
    </source>
</reference>
<protein>
    <submittedName>
        <fullName evidence="4">Oxidoreductase</fullName>
    </submittedName>
</protein>
<dbReference type="InterPro" id="IPR002347">
    <property type="entry name" value="SDR_fam"/>
</dbReference>
<dbReference type="PANTHER" id="PTHR42760">
    <property type="entry name" value="SHORT-CHAIN DEHYDROGENASES/REDUCTASES FAMILY MEMBER"/>
    <property type="match status" value="1"/>
</dbReference>
<dbReference type="PANTHER" id="PTHR42760:SF135">
    <property type="entry name" value="BLL7886 PROTEIN"/>
    <property type="match status" value="1"/>
</dbReference>
<evidence type="ECO:0000256" key="2">
    <source>
        <dbReference type="ARBA" id="ARBA00023002"/>
    </source>
</evidence>
<sequence>MTAITANATPPFTLAGHRVLVTGASRGIGRAIAVACAAAGAEVALSARTTAALDVTAQEIAGLGGKSALLAADFSQPEEAARIVDEAAEMLGGLDTVVHCAGVVPTDEQGRTKLLPFSVAPPEDWTRVRTVNLDATVALCRAAHTHLARSPRASLILVSSAAGTVAAPGMDFYAMTKAAQISLTRSLAVAWAREGVRVNAVCPGWVRTDMTAEVHTVPAVSDWLTAHVPMGRWAEAAEVAPSVVYLASPAASFVTGHTLMIDGGLSTNDVGLSGHPKPPSPFAAV</sequence>
<comment type="caution">
    <text evidence="4">The sequence shown here is derived from an EMBL/GenBank/DDBJ whole genome shotgun (WGS) entry which is preliminary data.</text>
</comment>
<organism evidence="4 5">
    <name type="scientific">Streptomyces finlayi</name>
    <dbReference type="NCBI Taxonomy" id="67296"/>
    <lineage>
        <taxon>Bacteria</taxon>
        <taxon>Bacillati</taxon>
        <taxon>Actinomycetota</taxon>
        <taxon>Actinomycetes</taxon>
        <taxon>Kitasatosporales</taxon>
        <taxon>Streptomycetaceae</taxon>
        <taxon>Streptomyces</taxon>
    </lineage>
</organism>
<dbReference type="CDD" id="cd05233">
    <property type="entry name" value="SDR_c"/>
    <property type="match status" value="1"/>
</dbReference>
<dbReference type="FunFam" id="3.40.50.720:FF:000084">
    <property type="entry name" value="Short-chain dehydrogenase reductase"/>
    <property type="match status" value="1"/>
</dbReference>
<dbReference type="Pfam" id="PF13561">
    <property type="entry name" value="adh_short_C2"/>
    <property type="match status" value="1"/>
</dbReference>
<evidence type="ECO:0000313" key="4">
    <source>
        <dbReference type="EMBL" id="GHD19338.1"/>
    </source>
</evidence>